<keyword evidence="5" id="KW-1185">Reference proteome</keyword>
<dbReference type="Proteomes" id="UP000501849">
    <property type="component" value="Chromosome"/>
</dbReference>
<dbReference type="Pfam" id="PF21313">
    <property type="entry name" value="EthR_C"/>
    <property type="match status" value="1"/>
</dbReference>
<dbReference type="EMBL" id="CP038799">
    <property type="protein sequence ID" value="QIV80320.1"/>
    <property type="molecule type" value="Genomic_DNA"/>
</dbReference>
<evidence type="ECO:0000313" key="5">
    <source>
        <dbReference type="Proteomes" id="UP000501849"/>
    </source>
</evidence>
<dbReference type="GO" id="GO:0000976">
    <property type="term" value="F:transcription cis-regulatory region binding"/>
    <property type="evidence" value="ECO:0007669"/>
    <property type="project" value="TreeGrafter"/>
</dbReference>
<evidence type="ECO:0000256" key="2">
    <source>
        <dbReference type="PROSITE-ProRule" id="PRU00335"/>
    </source>
</evidence>
<dbReference type="PANTHER" id="PTHR30055:SF184">
    <property type="entry name" value="HTH-TYPE TRANSCRIPTIONAL REGULATOR ETHR"/>
    <property type="match status" value="1"/>
</dbReference>
<feature type="domain" description="HTH tetR-type" evidence="3">
    <location>
        <begin position="14"/>
        <end position="74"/>
    </location>
</feature>
<dbReference type="InterPro" id="IPR050109">
    <property type="entry name" value="HTH-type_TetR-like_transc_reg"/>
</dbReference>
<dbReference type="PROSITE" id="PS50977">
    <property type="entry name" value="HTH_TETR_2"/>
    <property type="match status" value="1"/>
</dbReference>
<proteinExistence type="predicted"/>
<dbReference type="AlphaFoldDB" id="A0A6H0RZE6"/>
<name>A0A6H0RZE6_9MYCO</name>
<evidence type="ECO:0000256" key="1">
    <source>
        <dbReference type="ARBA" id="ARBA00023125"/>
    </source>
</evidence>
<dbReference type="RefSeq" id="WP_168141046.1">
    <property type="nucleotide sequence ID" value="NZ_CAXUTK020000001.1"/>
</dbReference>
<keyword evidence="1 2" id="KW-0238">DNA-binding</keyword>
<dbReference type="SUPFAM" id="SSF46689">
    <property type="entry name" value="Homeodomain-like"/>
    <property type="match status" value="1"/>
</dbReference>
<dbReference type="Pfam" id="PF00440">
    <property type="entry name" value="TetR_N"/>
    <property type="match status" value="1"/>
</dbReference>
<reference evidence="4 5" key="1">
    <citation type="submission" date="2019-04" db="EMBL/GenBank/DDBJ databases">
        <title>Draft, Whole-Genome Sequence of the Anthracene-degrading Mycobacterium frederiksbergense LB501T, Isolated from a Polycyclic Aromatic Hydrocarbon (PAH)-Contaminated Soil.</title>
        <authorList>
            <person name="Augelletti F."/>
        </authorList>
    </citation>
    <scope>NUCLEOTIDE SEQUENCE [LARGE SCALE GENOMIC DNA]</scope>
    <source>
        <strain evidence="4 5">LB 501T</strain>
    </source>
</reference>
<sequence length="199" mass="22085">MRSPTDRRPSLRSDERREAILDALDGWLQESSLDAINVAEITAQAGVTRSAFYFYFENKAAAVAALMERLVTEIFVVNEEFTTGGGAPRERVDTMLNGLFDSSDRYRHVFGAMLEARGSSATVRQIWDHARDAFVPSVAELIRAERPGDEPEPAVLAAVLLEFNDRMLERFILGGSLTRAQLTEGAAAVWLSSIYGENR</sequence>
<protein>
    <submittedName>
        <fullName evidence="4">TetR/AcrR family transcriptional regulator</fullName>
    </submittedName>
</protein>
<dbReference type="InterPro" id="IPR009057">
    <property type="entry name" value="Homeodomain-like_sf"/>
</dbReference>
<dbReference type="InterPro" id="IPR049397">
    <property type="entry name" value="EthR_C"/>
</dbReference>
<dbReference type="Gene3D" id="1.10.357.10">
    <property type="entry name" value="Tetracycline Repressor, domain 2"/>
    <property type="match status" value="1"/>
</dbReference>
<dbReference type="PANTHER" id="PTHR30055">
    <property type="entry name" value="HTH-TYPE TRANSCRIPTIONAL REGULATOR RUTR"/>
    <property type="match status" value="1"/>
</dbReference>
<dbReference type="Gene3D" id="1.10.10.60">
    <property type="entry name" value="Homeodomain-like"/>
    <property type="match status" value="1"/>
</dbReference>
<dbReference type="SUPFAM" id="SSF48498">
    <property type="entry name" value="Tetracyclin repressor-like, C-terminal domain"/>
    <property type="match status" value="1"/>
</dbReference>
<dbReference type="InterPro" id="IPR036271">
    <property type="entry name" value="Tet_transcr_reg_TetR-rel_C_sf"/>
</dbReference>
<dbReference type="GO" id="GO:0003700">
    <property type="term" value="F:DNA-binding transcription factor activity"/>
    <property type="evidence" value="ECO:0007669"/>
    <property type="project" value="TreeGrafter"/>
</dbReference>
<evidence type="ECO:0000259" key="3">
    <source>
        <dbReference type="PROSITE" id="PS50977"/>
    </source>
</evidence>
<accession>A0A6H0RZE6</accession>
<dbReference type="InterPro" id="IPR001647">
    <property type="entry name" value="HTH_TetR"/>
</dbReference>
<dbReference type="KEGG" id="mfre:EXE63_04950"/>
<feature type="DNA-binding region" description="H-T-H motif" evidence="2">
    <location>
        <begin position="37"/>
        <end position="56"/>
    </location>
</feature>
<organism evidence="4 5">
    <name type="scientific">Mycolicibacterium frederiksbergense</name>
    <dbReference type="NCBI Taxonomy" id="117567"/>
    <lineage>
        <taxon>Bacteria</taxon>
        <taxon>Bacillati</taxon>
        <taxon>Actinomycetota</taxon>
        <taxon>Actinomycetes</taxon>
        <taxon>Mycobacteriales</taxon>
        <taxon>Mycobacteriaceae</taxon>
        <taxon>Mycolicibacterium</taxon>
    </lineage>
</organism>
<evidence type="ECO:0000313" key="4">
    <source>
        <dbReference type="EMBL" id="QIV80320.1"/>
    </source>
</evidence>
<gene>
    <name evidence="4" type="ORF">EXE63_04950</name>
</gene>